<reference evidence="2" key="1">
    <citation type="submission" date="2019-05" db="EMBL/GenBank/DDBJ databases">
        <title>Annotation for the trematode Paragonimus heterotremus.</title>
        <authorList>
            <person name="Choi Y.-J."/>
        </authorList>
    </citation>
    <scope>NUCLEOTIDE SEQUENCE</scope>
    <source>
        <strain evidence="2">LC</strain>
    </source>
</reference>
<dbReference type="EMBL" id="LUCH01003799">
    <property type="protein sequence ID" value="KAF5399710.1"/>
    <property type="molecule type" value="Genomic_DNA"/>
</dbReference>
<evidence type="ECO:0000313" key="3">
    <source>
        <dbReference type="Proteomes" id="UP000748531"/>
    </source>
</evidence>
<keyword evidence="3" id="KW-1185">Reference proteome</keyword>
<dbReference type="SMART" id="SM00228">
    <property type="entry name" value="PDZ"/>
    <property type="match status" value="1"/>
</dbReference>
<dbReference type="InterPro" id="IPR036034">
    <property type="entry name" value="PDZ_sf"/>
</dbReference>
<feature type="domain" description="PDZ" evidence="1">
    <location>
        <begin position="123"/>
        <end position="218"/>
    </location>
</feature>
<dbReference type="SUPFAM" id="SSF50156">
    <property type="entry name" value="PDZ domain-like"/>
    <property type="match status" value="1"/>
</dbReference>
<dbReference type="InterPro" id="IPR001478">
    <property type="entry name" value="PDZ"/>
</dbReference>
<sequence>MPHRCETSFTHWDSTDGALLEKHHSSMGFTQQEILNAHEKIFSKVVSKLVMCTDKKPVLPSSPKLASRSFHESETDVIQSPTEIRNVRCPTTDSFISNGTNSFHSYPLAHIPWLPLSTDPQFRVRLIQDPKHGFGILLRRGTYHERVGLSSTGEFLEVRHPALYAEPGSIGVSRVGLLPGDRLTALNNTDVQSFVRTDVVALIRSSGDCITLTVKPCPEMMEFSYRTVATQCTISDELVATTIMRTVDAEVPTLPEPTHLRKAFQLEVRSQVIKVGGLKNLSEYILQTVANMHMSHADSPENFSPTLMESWKHHHSTPNGSSSQFDNLDMTDAKVEVPVWLLVRDGYKPASLLKILPDNRCRILLLPERQEMEVDARDLERAV</sequence>
<gene>
    <name evidence="2" type="ORF">PHET_06751</name>
</gene>
<dbReference type="PROSITE" id="PS50106">
    <property type="entry name" value="PDZ"/>
    <property type="match status" value="1"/>
</dbReference>
<dbReference type="AlphaFoldDB" id="A0A8J4SY34"/>
<dbReference type="Proteomes" id="UP000748531">
    <property type="component" value="Unassembled WGS sequence"/>
</dbReference>
<proteinExistence type="predicted"/>
<organism evidence="2 3">
    <name type="scientific">Paragonimus heterotremus</name>
    <dbReference type="NCBI Taxonomy" id="100268"/>
    <lineage>
        <taxon>Eukaryota</taxon>
        <taxon>Metazoa</taxon>
        <taxon>Spiralia</taxon>
        <taxon>Lophotrochozoa</taxon>
        <taxon>Platyhelminthes</taxon>
        <taxon>Trematoda</taxon>
        <taxon>Digenea</taxon>
        <taxon>Plagiorchiida</taxon>
        <taxon>Troglotremata</taxon>
        <taxon>Troglotrematidae</taxon>
        <taxon>Paragonimus</taxon>
    </lineage>
</organism>
<accession>A0A8J4SY34</accession>
<evidence type="ECO:0000259" key="1">
    <source>
        <dbReference type="PROSITE" id="PS50106"/>
    </source>
</evidence>
<dbReference type="OrthoDB" id="6252892at2759"/>
<protein>
    <recommendedName>
        <fullName evidence="1">PDZ domain-containing protein</fullName>
    </recommendedName>
</protein>
<name>A0A8J4SY34_9TREM</name>
<evidence type="ECO:0000313" key="2">
    <source>
        <dbReference type="EMBL" id="KAF5399710.1"/>
    </source>
</evidence>
<comment type="caution">
    <text evidence="2">The sequence shown here is derived from an EMBL/GenBank/DDBJ whole genome shotgun (WGS) entry which is preliminary data.</text>
</comment>
<dbReference type="Gene3D" id="2.30.42.10">
    <property type="match status" value="1"/>
</dbReference>